<evidence type="ECO:0000313" key="2">
    <source>
        <dbReference type="Proteomes" id="UP001162131"/>
    </source>
</evidence>
<accession>A0AAU9JJK3</accession>
<dbReference type="Proteomes" id="UP001162131">
    <property type="component" value="Unassembled WGS sequence"/>
</dbReference>
<reference evidence="1" key="1">
    <citation type="submission" date="2021-09" db="EMBL/GenBank/DDBJ databases">
        <authorList>
            <consortium name="AG Swart"/>
            <person name="Singh M."/>
            <person name="Singh A."/>
            <person name="Seah K."/>
            <person name="Emmerich C."/>
        </authorList>
    </citation>
    <scope>NUCLEOTIDE SEQUENCE</scope>
    <source>
        <strain evidence="1">ATCC30299</strain>
    </source>
</reference>
<sequence>MGCTCPLGEASHTGEETLLRETEQSLGFTKIHSGIYNRIISDNSNGSLITEEKLIEAYASLSLSTEFLDSKLIPSHYFYKYLRAGKRDYNISTLVCAAILLGDAEDAQKIQVLFKNYDRTDEEKLENDDIDNLVGDMIKVTNAIIEVAKKMNPNQILLLESYRIVLNSGKEQLGKYLNFILSKTNKEENISLEGLVGAFNDPILRKALNAKGLREVLVQSSAIGP</sequence>
<evidence type="ECO:0000313" key="1">
    <source>
        <dbReference type="EMBL" id="CAG9321884.1"/>
    </source>
</evidence>
<gene>
    <name evidence="1" type="ORF">BSTOLATCC_MIC29789</name>
</gene>
<evidence type="ECO:0008006" key="3">
    <source>
        <dbReference type="Google" id="ProtNLM"/>
    </source>
</evidence>
<dbReference type="AlphaFoldDB" id="A0AAU9JJK3"/>
<name>A0AAU9JJK3_9CILI</name>
<keyword evidence="2" id="KW-1185">Reference proteome</keyword>
<comment type="caution">
    <text evidence="1">The sequence shown here is derived from an EMBL/GenBank/DDBJ whole genome shotgun (WGS) entry which is preliminary data.</text>
</comment>
<organism evidence="1 2">
    <name type="scientific">Blepharisma stoltei</name>
    <dbReference type="NCBI Taxonomy" id="1481888"/>
    <lineage>
        <taxon>Eukaryota</taxon>
        <taxon>Sar</taxon>
        <taxon>Alveolata</taxon>
        <taxon>Ciliophora</taxon>
        <taxon>Postciliodesmatophora</taxon>
        <taxon>Heterotrichea</taxon>
        <taxon>Heterotrichida</taxon>
        <taxon>Blepharismidae</taxon>
        <taxon>Blepharisma</taxon>
    </lineage>
</organism>
<dbReference type="EMBL" id="CAJZBQ010000029">
    <property type="protein sequence ID" value="CAG9321884.1"/>
    <property type="molecule type" value="Genomic_DNA"/>
</dbReference>
<proteinExistence type="predicted"/>
<protein>
    <recommendedName>
        <fullName evidence="3">Cyclin N-terminal domain-containing protein</fullName>
    </recommendedName>
</protein>